<dbReference type="Gene3D" id="3.40.50.1240">
    <property type="entry name" value="Phosphoglycerate mutase-like"/>
    <property type="match status" value="1"/>
</dbReference>
<dbReference type="InterPro" id="IPR033379">
    <property type="entry name" value="Acid_Pase_AS"/>
</dbReference>
<comment type="caution">
    <text evidence="9">The sequence shown here is derived from an EMBL/GenBank/DDBJ whole genome shotgun (WGS) entry which is preliminary data.</text>
</comment>
<evidence type="ECO:0000256" key="6">
    <source>
        <dbReference type="ARBA" id="ARBA00023157"/>
    </source>
</evidence>
<dbReference type="GO" id="GO:0003993">
    <property type="term" value="F:acid phosphatase activity"/>
    <property type="evidence" value="ECO:0007669"/>
    <property type="project" value="UniProtKB-EC"/>
</dbReference>
<reference evidence="9 10" key="1">
    <citation type="submission" date="2015-09" db="EMBL/GenBank/DDBJ databases">
        <title>Draft genome of the scarab beetle Oryctes borbonicus.</title>
        <authorList>
            <person name="Meyer J.M."/>
            <person name="Markov G.V."/>
            <person name="Baskaran P."/>
            <person name="Herrmann M."/>
            <person name="Sommer R.J."/>
            <person name="Roedelsperger C."/>
        </authorList>
    </citation>
    <scope>NUCLEOTIDE SEQUENCE [LARGE SCALE GENOMIC DNA]</scope>
    <source>
        <strain evidence="9">OB123</strain>
        <tissue evidence="9">Whole animal</tissue>
    </source>
</reference>
<dbReference type="PANTHER" id="PTHR11567">
    <property type="entry name" value="ACID PHOSPHATASE-RELATED"/>
    <property type="match status" value="1"/>
</dbReference>
<keyword evidence="10" id="KW-1185">Reference proteome</keyword>
<dbReference type="CDD" id="cd07061">
    <property type="entry name" value="HP_HAP_like"/>
    <property type="match status" value="1"/>
</dbReference>
<proteinExistence type="inferred from homology"/>
<gene>
    <name evidence="9" type="ORF">AMK59_5468</name>
</gene>
<dbReference type="PROSITE" id="PS51257">
    <property type="entry name" value="PROKAR_LIPOPROTEIN"/>
    <property type="match status" value="1"/>
</dbReference>
<evidence type="ECO:0000256" key="7">
    <source>
        <dbReference type="ARBA" id="ARBA00023180"/>
    </source>
</evidence>
<dbReference type="EC" id="3.1.3.2" evidence="3"/>
<dbReference type="AlphaFoldDB" id="A0A0T6B3P5"/>
<keyword evidence="4 8" id="KW-0732">Signal</keyword>
<dbReference type="Pfam" id="PF00328">
    <property type="entry name" value="His_Phos_2"/>
    <property type="match status" value="1"/>
</dbReference>
<dbReference type="Proteomes" id="UP000051574">
    <property type="component" value="Unassembled WGS sequence"/>
</dbReference>
<feature type="chain" id="PRO_5006668362" description="acid phosphatase" evidence="8">
    <location>
        <begin position="20"/>
        <end position="373"/>
    </location>
</feature>
<keyword evidence="6" id="KW-1015">Disulfide bond</keyword>
<accession>A0A0T6B3P5</accession>
<keyword evidence="7" id="KW-0325">Glycoprotein</keyword>
<evidence type="ECO:0000256" key="4">
    <source>
        <dbReference type="ARBA" id="ARBA00022729"/>
    </source>
</evidence>
<dbReference type="SUPFAM" id="SSF53254">
    <property type="entry name" value="Phosphoglycerate mutase-like"/>
    <property type="match status" value="1"/>
</dbReference>
<sequence>MKTYVLLATFMAVAVSCQGKSLVPTIKKNDSLALVHVLFRHGQRTPDVSTVYPNDPYRNESFYPYGLGALTNEGKYTQYRIGEALKERYSNFIGIYTQDKVHTLASPFKRTKISALLVMAALFSPVGIERWNYKLDWQPVDYDYFPRSEDLIFLHGLNCQRYIDLTNKQLYKAIDEGKFGNYHDIAEYLSYYSGWNVSNPEMAFNIYSALLTEQEWGFDLPEWTDVVYPEPLHTIAQTYLAETVSTDILKKLSGGFILRRIVEETAAKIANAPSMKDRRINLYSGHDFTIVSLLGALGVFKPHQPPYGSYVILEVHNIGTKYGFKVFYQDYSKKMPRQLQLPNCPDICPFDDFVKLYSKYFPTEDMCNIKASK</sequence>
<dbReference type="EMBL" id="LJIG01015968">
    <property type="protein sequence ID" value="KRT82010.1"/>
    <property type="molecule type" value="Genomic_DNA"/>
</dbReference>
<evidence type="ECO:0000256" key="5">
    <source>
        <dbReference type="ARBA" id="ARBA00022801"/>
    </source>
</evidence>
<organism evidence="9 10">
    <name type="scientific">Oryctes borbonicus</name>
    <dbReference type="NCBI Taxonomy" id="1629725"/>
    <lineage>
        <taxon>Eukaryota</taxon>
        <taxon>Metazoa</taxon>
        <taxon>Ecdysozoa</taxon>
        <taxon>Arthropoda</taxon>
        <taxon>Hexapoda</taxon>
        <taxon>Insecta</taxon>
        <taxon>Pterygota</taxon>
        <taxon>Neoptera</taxon>
        <taxon>Endopterygota</taxon>
        <taxon>Coleoptera</taxon>
        <taxon>Polyphaga</taxon>
        <taxon>Scarabaeiformia</taxon>
        <taxon>Scarabaeidae</taxon>
        <taxon>Dynastinae</taxon>
        <taxon>Oryctes</taxon>
    </lineage>
</organism>
<dbReference type="InterPro" id="IPR029033">
    <property type="entry name" value="His_PPase_superfam"/>
</dbReference>
<comment type="catalytic activity">
    <reaction evidence="1">
        <text>a phosphate monoester + H2O = an alcohol + phosphate</text>
        <dbReference type="Rhea" id="RHEA:15017"/>
        <dbReference type="ChEBI" id="CHEBI:15377"/>
        <dbReference type="ChEBI" id="CHEBI:30879"/>
        <dbReference type="ChEBI" id="CHEBI:43474"/>
        <dbReference type="ChEBI" id="CHEBI:67140"/>
        <dbReference type="EC" id="3.1.3.2"/>
    </reaction>
</comment>
<evidence type="ECO:0000256" key="8">
    <source>
        <dbReference type="SAM" id="SignalP"/>
    </source>
</evidence>
<comment type="similarity">
    <text evidence="2">Belongs to the histidine acid phosphatase family.</text>
</comment>
<dbReference type="InterPro" id="IPR000560">
    <property type="entry name" value="His_Pase_clade-2"/>
</dbReference>
<evidence type="ECO:0000256" key="1">
    <source>
        <dbReference type="ARBA" id="ARBA00000032"/>
    </source>
</evidence>
<evidence type="ECO:0000313" key="10">
    <source>
        <dbReference type="Proteomes" id="UP000051574"/>
    </source>
</evidence>
<dbReference type="InterPro" id="IPR050645">
    <property type="entry name" value="Histidine_acid_phosphatase"/>
</dbReference>
<dbReference type="PANTHER" id="PTHR11567:SF211">
    <property type="entry name" value="PROSTATIC ACID PHOSPHATASE"/>
    <property type="match status" value="1"/>
</dbReference>
<dbReference type="PROSITE" id="PS00616">
    <property type="entry name" value="HIS_ACID_PHOSPHAT_1"/>
    <property type="match status" value="1"/>
</dbReference>
<evidence type="ECO:0000256" key="2">
    <source>
        <dbReference type="ARBA" id="ARBA00005375"/>
    </source>
</evidence>
<feature type="signal peptide" evidence="8">
    <location>
        <begin position="1"/>
        <end position="19"/>
    </location>
</feature>
<evidence type="ECO:0000313" key="9">
    <source>
        <dbReference type="EMBL" id="KRT82010.1"/>
    </source>
</evidence>
<protein>
    <recommendedName>
        <fullName evidence="3">acid phosphatase</fullName>
        <ecNumber evidence="3">3.1.3.2</ecNumber>
    </recommendedName>
</protein>
<keyword evidence="5" id="KW-0378">Hydrolase</keyword>
<evidence type="ECO:0000256" key="3">
    <source>
        <dbReference type="ARBA" id="ARBA00012646"/>
    </source>
</evidence>
<name>A0A0T6B3P5_9SCAR</name>
<dbReference type="OrthoDB" id="10257284at2759"/>